<organism evidence="2 3">
    <name type="scientific">Phormidesmis priestleyi</name>
    <dbReference type="NCBI Taxonomy" id="268141"/>
    <lineage>
        <taxon>Bacteria</taxon>
        <taxon>Bacillati</taxon>
        <taxon>Cyanobacteriota</taxon>
        <taxon>Cyanophyceae</taxon>
        <taxon>Leptolyngbyales</taxon>
        <taxon>Leptolyngbyaceae</taxon>
        <taxon>Phormidesmis</taxon>
    </lineage>
</organism>
<dbReference type="PANTHER" id="PTHR43196">
    <property type="entry name" value="SULFATE ADENYLYLTRANSFERASE SUBUNIT 2"/>
    <property type="match status" value="1"/>
</dbReference>
<name>A0A2W4X5P7_9CYAN</name>
<reference evidence="3" key="1">
    <citation type="submission" date="2018-04" db="EMBL/GenBank/DDBJ databases">
        <authorList>
            <person name="Cornet L."/>
        </authorList>
    </citation>
    <scope>NUCLEOTIDE SEQUENCE [LARGE SCALE GENOMIC DNA]</scope>
</reference>
<dbReference type="AlphaFoldDB" id="A0A2W4X5P7"/>
<dbReference type="SUPFAM" id="SSF52402">
    <property type="entry name" value="Adenine nucleotide alpha hydrolases-like"/>
    <property type="match status" value="1"/>
</dbReference>
<sequence length="243" mass="27808">MQQNSLLDAAYSENSTPAFIQTIMAQGADLAVSISGGKDSDAMIRLLAKLHRARGWQGDLFALFCELGRIEWLGVDEHLRQLCAALEMPLIKLYAKRSMVDEWQHRYETIIEKQEDKPFWSSAGARYCTDREKTQPSNKFLRGSEMTATEKPFWSSSAARFCTKHEKTQPSDKLLRDHNFVVCAIGLRAEESSARAKKPRYQVRNDIASVWYKTPAYCKTAEEKEAWAEQAYQNWLDSGRKGR</sequence>
<evidence type="ECO:0000259" key="1">
    <source>
        <dbReference type="Pfam" id="PF01507"/>
    </source>
</evidence>
<dbReference type="GO" id="GO:0003824">
    <property type="term" value="F:catalytic activity"/>
    <property type="evidence" value="ECO:0007669"/>
    <property type="project" value="InterPro"/>
</dbReference>
<dbReference type="InterPro" id="IPR014729">
    <property type="entry name" value="Rossmann-like_a/b/a_fold"/>
</dbReference>
<feature type="domain" description="Phosphoadenosine phosphosulphate reductase" evidence="1">
    <location>
        <begin position="135"/>
        <end position="208"/>
    </location>
</feature>
<accession>A0A2W4X5P7</accession>
<dbReference type="InterPro" id="IPR002500">
    <property type="entry name" value="PAPS_reduct_dom"/>
</dbReference>
<evidence type="ECO:0000313" key="2">
    <source>
        <dbReference type="EMBL" id="PZO52310.1"/>
    </source>
</evidence>
<comment type="caution">
    <text evidence="2">The sequence shown here is derived from an EMBL/GenBank/DDBJ whole genome shotgun (WGS) entry which is preliminary data.</text>
</comment>
<dbReference type="Pfam" id="PF01507">
    <property type="entry name" value="PAPS_reduct"/>
    <property type="match status" value="1"/>
</dbReference>
<evidence type="ECO:0000313" key="3">
    <source>
        <dbReference type="Proteomes" id="UP000249794"/>
    </source>
</evidence>
<reference evidence="2 3" key="2">
    <citation type="submission" date="2018-06" db="EMBL/GenBank/DDBJ databases">
        <title>Metagenomic assembly of (sub)arctic Cyanobacteria and their associated microbiome from non-axenic cultures.</title>
        <authorList>
            <person name="Baurain D."/>
        </authorList>
    </citation>
    <scope>NUCLEOTIDE SEQUENCE [LARGE SCALE GENOMIC DNA]</scope>
    <source>
        <strain evidence="2">ULC027bin1</strain>
    </source>
</reference>
<dbReference type="PANTHER" id="PTHR43196:SF2">
    <property type="entry name" value="PHOSPHOADENOSINE PHOSPHOSULFATE REDUCTASE"/>
    <property type="match status" value="1"/>
</dbReference>
<protein>
    <recommendedName>
        <fullName evidence="1">Phosphoadenosine phosphosulphate reductase domain-containing protein</fullName>
    </recommendedName>
</protein>
<dbReference type="EMBL" id="QBMP01000150">
    <property type="protein sequence ID" value="PZO52310.1"/>
    <property type="molecule type" value="Genomic_DNA"/>
</dbReference>
<proteinExistence type="predicted"/>
<dbReference type="Proteomes" id="UP000249794">
    <property type="component" value="Unassembled WGS sequence"/>
</dbReference>
<dbReference type="InterPro" id="IPR050128">
    <property type="entry name" value="Sulfate_adenylyltrnsfr_sub2"/>
</dbReference>
<gene>
    <name evidence="2" type="ORF">DCF15_13905</name>
</gene>
<dbReference type="Gene3D" id="3.40.50.620">
    <property type="entry name" value="HUPs"/>
    <property type="match status" value="2"/>
</dbReference>
<feature type="non-terminal residue" evidence="2">
    <location>
        <position position="243"/>
    </location>
</feature>